<proteinExistence type="predicted"/>
<reference evidence="1" key="1">
    <citation type="submission" date="2016-01" db="EMBL/GenBank/DDBJ databases">
        <authorList>
            <person name="Peeters C."/>
        </authorList>
    </citation>
    <scope>NUCLEOTIDE SEQUENCE</scope>
    <source>
        <strain evidence="1">LMG 29320</strain>
    </source>
</reference>
<comment type="caution">
    <text evidence="1">The sequence shown here is derived from an EMBL/GenBank/DDBJ whole genome shotgun (WGS) entry which is preliminary data.</text>
</comment>
<gene>
    <name evidence="1" type="ORF">AWB77_01468</name>
</gene>
<name>A0A158A7J0_9BURK</name>
<accession>A0A158A7J0</accession>
<dbReference type="EMBL" id="FCNX02000003">
    <property type="protein sequence ID" value="SAK53804.1"/>
    <property type="molecule type" value="Genomic_DNA"/>
</dbReference>
<protein>
    <submittedName>
        <fullName evidence="1">Uncharacterized protein</fullName>
    </submittedName>
</protein>
<keyword evidence="2" id="KW-1185">Reference proteome</keyword>
<sequence>MSRLGIDRATGEGKDHPRYLAVPTPVVSQCKLIETPSDLSELPLGLDSQPFGWVFREESFDPI</sequence>
<dbReference type="AlphaFoldDB" id="A0A158A7J0"/>
<organism evidence="1 2">
    <name type="scientific">Caballeronia fortuita</name>
    <dbReference type="NCBI Taxonomy" id="1777138"/>
    <lineage>
        <taxon>Bacteria</taxon>
        <taxon>Pseudomonadati</taxon>
        <taxon>Pseudomonadota</taxon>
        <taxon>Betaproteobacteria</taxon>
        <taxon>Burkholderiales</taxon>
        <taxon>Burkholderiaceae</taxon>
        <taxon>Caballeronia</taxon>
    </lineage>
</organism>
<evidence type="ECO:0000313" key="2">
    <source>
        <dbReference type="Proteomes" id="UP000054903"/>
    </source>
</evidence>
<dbReference type="Proteomes" id="UP000054903">
    <property type="component" value="Unassembled WGS sequence"/>
</dbReference>
<evidence type="ECO:0000313" key="1">
    <source>
        <dbReference type="EMBL" id="SAK53804.1"/>
    </source>
</evidence>